<evidence type="ECO:0000313" key="5">
    <source>
        <dbReference type="EMBL" id="SMQ13578.1"/>
    </source>
</evidence>
<evidence type="ECO:0000313" key="7">
    <source>
        <dbReference type="Proteomes" id="UP000215450"/>
    </source>
</evidence>
<dbReference type="Proteomes" id="UP000215450">
    <property type="component" value="Unassembled WGS sequence"/>
</dbReference>
<reference evidence="6 7" key="2">
    <citation type="submission" date="2017-06" db="EMBL/GenBank/DDBJ databases">
        <authorList>
            <person name="Kim H.J."/>
            <person name="Triplett B.A."/>
        </authorList>
    </citation>
    <scope>NUCLEOTIDE SEQUENCE [LARGE SCALE GENOMIC DNA]</scope>
    <source>
        <strain evidence="6">Kingella_eburonensis</strain>
    </source>
</reference>
<dbReference type="PANTHER" id="PTHR35861:SF1">
    <property type="entry name" value="PHAGE TAIL SHEATH PROTEIN"/>
    <property type="match status" value="1"/>
</dbReference>
<dbReference type="InterPro" id="IPR035089">
    <property type="entry name" value="Phage_sheath_subtilisin"/>
</dbReference>
<dbReference type="Pfam" id="PF17482">
    <property type="entry name" value="Phage_sheath_1C"/>
    <property type="match status" value="1"/>
</dbReference>
<keyword evidence="7" id="KW-1185">Reference proteome</keyword>
<protein>
    <submittedName>
        <fullName evidence="6">Phage tail sheath protein</fullName>
    </submittedName>
</protein>
<dbReference type="STRING" id="1522312.GCA_900177895_00828"/>
<dbReference type="Pfam" id="PF04984">
    <property type="entry name" value="Phage_sheath_1"/>
    <property type="match status" value="1"/>
</dbReference>
<evidence type="ECO:0000313" key="6">
    <source>
        <dbReference type="EMBL" id="SNB84253.1"/>
    </source>
</evidence>
<dbReference type="OrthoDB" id="9767864at2"/>
<dbReference type="InterPro" id="IPR020287">
    <property type="entry name" value="Tail_sheath_C"/>
</dbReference>
<evidence type="ECO:0000259" key="3">
    <source>
        <dbReference type="Pfam" id="PF17482"/>
    </source>
</evidence>
<evidence type="ECO:0000259" key="4">
    <source>
        <dbReference type="Pfam" id="PF22671"/>
    </source>
</evidence>
<organism evidence="6 7">
    <name type="scientific">Kingella negevensis</name>
    <dbReference type="NCBI Taxonomy" id="1522312"/>
    <lineage>
        <taxon>Bacteria</taxon>
        <taxon>Pseudomonadati</taxon>
        <taxon>Pseudomonadota</taxon>
        <taxon>Betaproteobacteria</taxon>
        <taxon>Neisseriales</taxon>
        <taxon>Neisseriaceae</taxon>
        <taxon>Kingella</taxon>
    </lineage>
</organism>
<feature type="domain" description="Tail sheath protein Gp18-like" evidence="4">
    <location>
        <begin position="28"/>
        <end position="88"/>
    </location>
</feature>
<dbReference type="EMBL" id="FXUV01000082">
    <property type="protein sequence ID" value="SMQ13578.1"/>
    <property type="molecule type" value="Genomic_DNA"/>
</dbReference>
<reference evidence="5" key="1">
    <citation type="submission" date="2017-05" db="EMBL/GenBank/DDBJ databases">
        <authorList>
            <person name="Song R."/>
            <person name="Chenine A.L."/>
            <person name="Ruprecht R.M."/>
        </authorList>
    </citation>
    <scope>NUCLEOTIDE SEQUENCE</scope>
    <source>
        <strain evidence="5">Kingella_eburonensis</strain>
    </source>
</reference>
<dbReference type="PANTHER" id="PTHR35861">
    <property type="match status" value="1"/>
</dbReference>
<accession>A0A238TEL0</accession>
<gene>
    <name evidence="5" type="ORF">KEBURONENSIS_02116</name>
    <name evidence="6" type="ORF">KEBURONENSIS_02125</name>
</gene>
<name>A0A238TEL0_9NEIS</name>
<comment type="similarity">
    <text evidence="1">Belongs to the myoviridae tail sheath protein family.</text>
</comment>
<dbReference type="EMBL" id="FXUV02000085">
    <property type="protein sequence ID" value="SNB84253.1"/>
    <property type="molecule type" value="Genomic_DNA"/>
</dbReference>
<dbReference type="Pfam" id="PF22671">
    <property type="entry name" value="Gp18_domIII_N"/>
    <property type="match status" value="1"/>
</dbReference>
<evidence type="ECO:0000256" key="1">
    <source>
        <dbReference type="ARBA" id="ARBA00008005"/>
    </source>
</evidence>
<feature type="domain" description="Tail sheath protein C-terminal" evidence="3">
    <location>
        <begin position="276"/>
        <end position="375"/>
    </location>
</feature>
<proteinExistence type="inferred from homology"/>
<sequence length="400" mass="43632">MAKAARHHGITTKEYTTGARAIDDISTAIIGMVCTADDADNSVFPLNRPVFYTSANEVLGKAGNTGTLAKSLDAIIDQADAQIVIVRVPHSNNANELKANIVGTSTGDTHTGIKALSRAKATLGYTPKILGIPELDSLDVLKELVSVAERTRAFAYGSAGGTAELTKVAEYRKNFGNRELMLIDNEFMAFSTATQTSTTAATIARILGARAKLDKQIGWHKSISNTEINGVSSLQFSRSFDILDSNCDANTLNNADVTTLIREDGFRVWGNRTCSNDKMMAFEVATRSAQIIQETIASGFMWAMDKPMHPSLMEDIIMMINAKLAEYVAKGYILGARVFVDKSKNTSQTVQAGQFTFSYEWTYVPPLENMVFEQYNSDTFFVNLVDKVISFANSFKAATV</sequence>
<dbReference type="InterPro" id="IPR052042">
    <property type="entry name" value="Tail_sheath_structural"/>
</dbReference>
<dbReference type="AlphaFoldDB" id="A0A238TEL0"/>
<dbReference type="RefSeq" id="WP_095063491.1">
    <property type="nucleotide sequence ID" value="NZ_FXUV02000085.1"/>
</dbReference>
<dbReference type="InterPro" id="IPR054564">
    <property type="entry name" value="Gp18_domIII_N"/>
</dbReference>
<feature type="domain" description="Tail sheath protein subtilisin-like" evidence="2">
    <location>
        <begin position="111"/>
        <end position="274"/>
    </location>
</feature>
<evidence type="ECO:0000259" key="2">
    <source>
        <dbReference type="Pfam" id="PF04984"/>
    </source>
</evidence>